<accession>A0ABQ2QXH0</accession>
<dbReference type="RefSeq" id="WP_189247184.1">
    <property type="nucleotide sequence ID" value="NZ_BMQJ01000007.1"/>
</dbReference>
<keyword evidence="2" id="KW-1185">Reference proteome</keyword>
<protein>
    <recommendedName>
        <fullName evidence="3">DUF2637 domain-containing protein</fullName>
    </recommendedName>
</protein>
<dbReference type="Proteomes" id="UP000611554">
    <property type="component" value="Unassembled WGS sequence"/>
</dbReference>
<name>A0ABQ2QXH0_9ACTN</name>
<evidence type="ECO:0000313" key="2">
    <source>
        <dbReference type="Proteomes" id="UP000611554"/>
    </source>
</evidence>
<gene>
    <name evidence="1" type="ORF">GCM10010140_31090</name>
</gene>
<organism evidence="1 2">
    <name type="scientific">Streptosporangium pseudovulgare</name>
    <dbReference type="NCBI Taxonomy" id="35765"/>
    <lineage>
        <taxon>Bacteria</taxon>
        <taxon>Bacillati</taxon>
        <taxon>Actinomycetota</taxon>
        <taxon>Actinomycetes</taxon>
        <taxon>Streptosporangiales</taxon>
        <taxon>Streptosporangiaceae</taxon>
        <taxon>Streptosporangium</taxon>
    </lineage>
</organism>
<comment type="caution">
    <text evidence="1">The sequence shown here is derived from an EMBL/GenBank/DDBJ whole genome shotgun (WGS) entry which is preliminary data.</text>
</comment>
<evidence type="ECO:0000313" key="1">
    <source>
        <dbReference type="EMBL" id="GGP98888.1"/>
    </source>
</evidence>
<sequence length="100" mass="10971">MIKSLHKMGVKSSMMYAAGLASIGLSFATWYMSLSQEKAGLDRADRWGIFIGEWAPTFFAMGVALRIEETHEGMEQGRGHGMEMTEGTYAEGMMPSRAGV</sequence>
<dbReference type="EMBL" id="BMQJ01000007">
    <property type="protein sequence ID" value="GGP98888.1"/>
    <property type="molecule type" value="Genomic_DNA"/>
</dbReference>
<proteinExistence type="predicted"/>
<reference evidence="2" key="1">
    <citation type="journal article" date="2019" name="Int. J. Syst. Evol. Microbiol.">
        <title>The Global Catalogue of Microorganisms (GCM) 10K type strain sequencing project: providing services to taxonomists for standard genome sequencing and annotation.</title>
        <authorList>
            <consortium name="The Broad Institute Genomics Platform"/>
            <consortium name="The Broad Institute Genome Sequencing Center for Infectious Disease"/>
            <person name="Wu L."/>
            <person name="Ma J."/>
        </authorList>
    </citation>
    <scope>NUCLEOTIDE SEQUENCE [LARGE SCALE GENOMIC DNA]</scope>
    <source>
        <strain evidence="2">JCM 3115</strain>
    </source>
</reference>
<evidence type="ECO:0008006" key="3">
    <source>
        <dbReference type="Google" id="ProtNLM"/>
    </source>
</evidence>